<reference evidence="2" key="1">
    <citation type="journal article" date="2020" name="Stud. Mycol.">
        <title>101 Dothideomycetes genomes: a test case for predicting lifestyles and emergence of pathogens.</title>
        <authorList>
            <person name="Haridas S."/>
            <person name="Albert R."/>
            <person name="Binder M."/>
            <person name="Bloem J."/>
            <person name="Labutti K."/>
            <person name="Salamov A."/>
            <person name="Andreopoulos B."/>
            <person name="Baker S."/>
            <person name="Barry K."/>
            <person name="Bills G."/>
            <person name="Bluhm B."/>
            <person name="Cannon C."/>
            <person name="Castanera R."/>
            <person name="Culley D."/>
            <person name="Daum C."/>
            <person name="Ezra D."/>
            <person name="Gonzalez J."/>
            <person name="Henrissat B."/>
            <person name="Kuo A."/>
            <person name="Liang C."/>
            <person name="Lipzen A."/>
            <person name="Lutzoni F."/>
            <person name="Magnuson J."/>
            <person name="Mondo S."/>
            <person name="Nolan M."/>
            <person name="Ohm R."/>
            <person name="Pangilinan J."/>
            <person name="Park H.-J."/>
            <person name="Ramirez L."/>
            <person name="Alfaro M."/>
            <person name="Sun H."/>
            <person name="Tritt A."/>
            <person name="Yoshinaga Y."/>
            <person name="Zwiers L.-H."/>
            <person name="Turgeon B."/>
            <person name="Goodwin S."/>
            <person name="Spatafora J."/>
            <person name="Crous P."/>
            <person name="Grigoriev I."/>
        </authorList>
    </citation>
    <scope>NUCLEOTIDE SEQUENCE</scope>
    <source>
        <strain evidence="2">ATCC 16933</strain>
    </source>
</reference>
<dbReference type="GO" id="GO:0017025">
    <property type="term" value="F:TBP-class protein binding"/>
    <property type="evidence" value="ECO:0007669"/>
    <property type="project" value="TreeGrafter"/>
</dbReference>
<dbReference type="GO" id="GO:0001164">
    <property type="term" value="F:RNA polymerase I core promoter sequence-specific DNA binding"/>
    <property type="evidence" value="ECO:0007669"/>
    <property type="project" value="InterPro"/>
</dbReference>
<dbReference type="InterPro" id="IPR053029">
    <property type="entry name" value="RNA_pol_I-specific_init_factor"/>
</dbReference>
<dbReference type="GO" id="GO:0070860">
    <property type="term" value="C:RNA polymerase I core factor complex"/>
    <property type="evidence" value="ECO:0007669"/>
    <property type="project" value="TreeGrafter"/>
</dbReference>
<dbReference type="InterPro" id="IPR007224">
    <property type="entry name" value="TIF_Rrn11"/>
</dbReference>
<sequence>MLTPSTFAPLASSAGPSSLRSSRYRPSHKRKHSAMHSPTDSDSSSSTSTSSVSSSTSTSTTPPAHPFPHARSPRTKPPSLPHLPSGPSAHLATLSPPLFAMAAAPTASGPQPPSRRRPAVPTAPLSALLHAALLRRDWAVAARAWAALLRAQPGLDVRKGGAWGVGAEVLLRSGGDDEGGGGGAGEVGEKGLRRARAFLERLVVQFPAGRGGVGGGVEAGAGVGAGAGADWGARDRADAWTFYEALFGVWIREVVESGEAARARARARAKARARDHWPGDGDPPPNMDPPTSATAATTPSPALASPSGSESSESTPSPNNRRHGLHPLLECRILSTQHRAAAAIAARLDELFAAGPPFDRHAPLLELRANVGLWVADLLEERAEAAELGEEWSGEEVEEEGILEGEEGAGGSGGEEEEDGGEERRRAWMEEARGERERAGEALRMARRVREGI</sequence>
<feature type="compositionally biased region" description="Low complexity" evidence="1">
    <location>
        <begin position="289"/>
        <end position="318"/>
    </location>
</feature>
<protein>
    <submittedName>
        <fullName evidence="2">Uncharacterized protein</fullName>
    </submittedName>
</protein>
<dbReference type="OrthoDB" id="2159786at2759"/>
<name>A0A6A6NUA2_9PEZI</name>
<dbReference type="Proteomes" id="UP000799766">
    <property type="component" value="Unassembled WGS sequence"/>
</dbReference>
<evidence type="ECO:0000313" key="2">
    <source>
        <dbReference type="EMBL" id="KAF2455012.1"/>
    </source>
</evidence>
<feature type="region of interest" description="Disordered" evidence="1">
    <location>
        <begin position="1"/>
        <end position="92"/>
    </location>
</feature>
<feature type="compositionally biased region" description="Low complexity" evidence="1">
    <location>
        <begin position="82"/>
        <end position="91"/>
    </location>
</feature>
<feature type="region of interest" description="Disordered" evidence="1">
    <location>
        <begin position="386"/>
        <end position="433"/>
    </location>
</feature>
<dbReference type="GO" id="GO:0001181">
    <property type="term" value="F:RNA polymerase I general transcription initiation factor activity"/>
    <property type="evidence" value="ECO:0007669"/>
    <property type="project" value="InterPro"/>
</dbReference>
<dbReference type="Pfam" id="PF04090">
    <property type="entry name" value="Rrn11"/>
    <property type="match status" value="1"/>
</dbReference>
<dbReference type="PANTHER" id="PTHR28244">
    <property type="entry name" value="RNA POLYMERASE I-SPECIFIC TRANSCRIPTION INITIATION FACTOR RRN11"/>
    <property type="match status" value="1"/>
</dbReference>
<keyword evidence="3" id="KW-1185">Reference proteome</keyword>
<feature type="region of interest" description="Disordered" evidence="1">
    <location>
        <begin position="266"/>
        <end position="324"/>
    </location>
</feature>
<feature type="compositionally biased region" description="Basic residues" evidence="1">
    <location>
        <begin position="22"/>
        <end position="34"/>
    </location>
</feature>
<evidence type="ECO:0000256" key="1">
    <source>
        <dbReference type="SAM" id="MobiDB-lite"/>
    </source>
</evidence>
<dbReference type="EMBL" id="MU001688">
    <property type="protein sequence ID" value="KAF2455012.1"/>
    <property type="molecule type" value="Genomic_DNA"/>
</dbReference>
<dbReference type="GO" id="GO:0042790">
    <property type="term" value="P:nucleolar large rRNA transcription by RNA polymerase I"/>
    <property type="evidence" value="ECO:0007669"/>
    <property type="project" value="TreeGrafter"/>
</dbReference>
<proteinExistence type="predicted"/>
<dbReference type="AlphaFoldDB" id="A0A6A6NUA2"/>
<accession>A0A6A6NUA2</accession>
<gene>
    <name evidence="2" type="ORF">BDY21DRAFT_397015</name>
</gene>
<feature type="compositionally biased region" description="Acidic residues" evidence="1">
    <location>
        <begin position="387"/>
        <end position="407"/>
    </location>
</feature>
<evidence type="ECO:0000313" key="3">
    <source>
        <dbReference type="Proteomes" id="UP000799766"/>
    </source>
</evidence>
<dbReference type="PANTHER" id="PTHR28244:SF1">
    <property type="entry name" value="RNA POLYMERASE I-SPECIFIC TRANSCRIPTION INITIATION FACTOR RRN11"/>
    <property type="match status" value="1"/>
</dbReference>
<feature type="compositionally biased region" description="Low complexity" evidence="1">
    <location>
        <begin position="9"/>
        <end position="21"/>
    </location>
</feature>
<organism evidence="2 3">
    <name type="scientific">Lineolata rhizophorae</name>
    <dbReference type="NCBI Taxonomy" id="578093"/>
    <lineage>
        <taxon>Eukaryota</taxon>
        <taxon>Fungi</taxon>
        <taxon>Dikarya</taxon>
        <taxon>Ascomycota</taxon>
        <taxon>Pezizomycotina</taxon>
        <taxon>Dothideomycetes</taxon>
        <taxon>Dothideomycetes incertae sedis</taxon>
        <taxon>Lineolatales</taxon>
        <taxon>Lineolataceae</taxon>
        <taxon>Lineolata</taxon>
    </lineage>
</organism>
<feature type="compositionally biased region" description="Basic and acidic residues" evidence="1">
    <location>
        <begin position="422"/>
        <end position="433"/>
    </location>
</feature>
<feature type="compositionally biased region" description="Low complexity" evidence="1">
    <location>
        <begin position="37"/>
        <end position="62"/>
    </location>
</feature>